<dbReference type="Proteomes" id="UP000198462">
    <property type="component" value="Unassembled WGS sequence"/>
</dbReference>
<accession>A0A219B604</accession>
<dbReference type="RefSeq" id="WP_088712523.1">
    <property type="nucleotide sequence ID" value="NZ_NFZT01000001.1"/>
</dbReference>
<keyword evidence="4" id="KW-1185">Reference proteome</keyword>
<dbReference type="SUPFAM" id="SSF51197">
    <property type="entry name" value="Clavaminate synthase-like"/>
    <property type="match status" value="1"/>
</dbReference>
<sequence length="288" mass="31885">MTAPSEAYWLDQLQEDGYCIIPQLVAEQQIAALDADLEAAFAQAPLGKGDFYGHRTKRFGSLLRRSQVAGDLVLQPLVLSLARAILGSACDRIQLNVAQAIAIHPGEIEQFPHCDQDMWAGRKGDHEYLLNVIWPLTEFTRLNGATRIYPGTHRKPVDNLESLDDPIVAVCKPGDAICFLGSTVHGAGPNQTEDVRRGVVIGYSLGWLKPYENLWLAYPPAVAKEFSPELAELAGYVQHRPNLGNFEGQCPSVLLRDEVPEFPQATDSLRPDQKEAVREFAETRRSGR</sequence>
<dbReference type="AlphaFoldDB" id="A0A219B604"/>
<dbReference type="GO" id="GO:0016706">
    <property type="term" value="F:2-oxoglutarate-dependent dioxygenase activity"/>
    <property type="evidence" value="ECO:0007669"/>
    <property type="project" value="UniProtKB-ARBA"/>
</dbReference>
<comment type="caution">
    <text evidence="3">The sequence shown here is derived from an EMBL/GenBank/DDBJ whole genome shotgun (WGS) entry which is preliminary data.</text>
</comment>
<dbReference type="Pfam" id="PF05721">
    <property type="entry name" value="PhyH"/>
    <property type="match status" value="1"/>
</dbReference>
<feature type="region of interest" description="Disordered" evidence="2">
    <location>
        <begin position="262"/>
        <end position="288"/>
    </location>
</feature>
<dbReference type="PANTHER" id="PTHR20883:SF48">
    <property type="entry name" value="ECTOINE DIOXYGENASE"/>
    <property type="match status" value="1"/>
</dbReference>
<evidence type="ECO:0000313" key="3">
    <source>
        <dbReference type="EMBL" id="OWV33800.1"/>
    </source>
</evidence>
<evidence type="ECO:0000313" key="4">
    <source>
        <dbReference type="Proteomes" id="UP000198462"/>
    </source>
</evidence>
<feature type="compositionally biased region" description="Basic and acidic residues" evidence="2">
    <location>
        <begin position="269"/>
        <end position="288"/>
    </location>
</feature>
<proteinExistence type="predicted"/>
<name>A0A219B604_9SPHN</name>
<protein>
    <submittedName>
        <fullName evidence="3">Phytanoyl-CoA dioxygenase</fullName>
    </submittedName>
</protein>
<dbReference type="GO" id="GO:0005506">
    <property type="term" value="F:iron ion binding"/>
    <property type="evidence" value="ECO:0007669"/>
    <property type="project" value="UniProtKB-ARBA"/>
</dbReference>
<gene>
    <name evidence="3" type="ORF">B5C34_10235</name>
</gene>
<dbReference type="InterPro" id="IPR008775">
    <property type="entry name" value="Phytyl_CoA_dOase-like"/>
</dbReference>
<dbReference type="OrthoDB" id="9796766at2"/>
<comment type="cofactor">
    <cofactor evidence="1">
        <name>Fe(2+)</name>
        <dbReference type="ChEBI" id="CHEBI:29033"/>
    </cofactor>
</comment>
<evidence type="ECO:0000256" key="1">
    <source>
        <dbReference type="ARBA" id="ARBA00001954"/>
    </source>
</evidence>
<dbReference type="PANTHER" id="PTHR20883">
    <property type="entry name" value="PHYTANOYL-COA DIOXYGENASE DOMAIN CONTAINING 1"/>
    <property type="match status" value="1"/>
</dbReference>
<keyword evidence="3" id="KW-0560">Oxidoreductase</keyword>
<evidence type="ECO:0000256" key="2">
    <source>
        <dbReference type="SAM" id="MobiDB-lite"/>
    </source>
</evidence>
<reference evidence="4" key="1">
    <citation type="submission" date="2017-05" db="EMBL/GenBank/DDBJ databases">
        <authorList>
            <person name="Lin X."/>
        </authorList>
    </citation>
    <scope>NUCLEOTIDE SEQUENCE [LARGE SCALE GENOMIC DNA]</scope>
    <source>
        <strain evidence="4">JLT2012</strain>
    </source>
</reference>
<keyword evidence="3" id="KW-0223">Dioxygenase</keyword>
<organism evidence="3 4">
    <name type="scientific">Pacificimonas flava</name>
    <dbReference type="NCBI Taxonomy" id="1234595"/>
    <lineage>
        <taxon>Bacteria</taxon>
        <taxon>Pseudomonadati</taxon>
        <taxon>Pseudomonadota</taxon>
        <taxon>Alphaproteobacteria</taxon>
        <taxon>Sphingomonadales</taxon>
        <taxon>Sphingosinicellaceae</taxon>
        <taxon>Pacificimonas</taxon>
    </lineage>
</organism>
<dbReference type="Gene3D" id="2.60.120.620">
    <property type="entry name" value="q2cbj1_9rhob like domain"/>
    <property type="match status" value="1"/>
</dbReference>
<dbReference type="EMBL" id="NFZT01000001">
    <property type="protein sequence ID" value="OWV33800.1"/>
    <property type="molecule type" value="Genomic_DNA"/>
</dbReference>